<reference evidence="4" key="1">
    <citation type="submission" date="2023-07" db="EMBL/GenBank/DDBJ databases">
        <title>30 novel species of actinomycetes from the DSMZ collection.</title>
        <authorList>
            <person name="Nouioui I."/>
        </authorList>
    </citation>
    <scope>NUCLEOTIDE SEQUENCE [LARGE SCALE GENOMIC DNA]</scope>
    <source>
        <strain evidence="4">DSM 41699</strain>
    </source>
</reference>
<name>A0ABU2TVA2_9ACTN</name>
<dbReference type="EMBL" id="JAVREY010000018">
    <property type="protein sequence ID" value="MDT0464844.1"/>
    <property type="molecule type" value="Genomic_DNA"/>
</dbReference>
<gene>
    <name evidence="3" type="ORF">RM764_17820</name>
</gene>
<dbReference type="Proteomes" id="UP001183809">
    <property type="component" value="Unassembled WGS sequence"/>
</dbReference>
<comment type="caution">
    <text evidence="3">The sequence shown here is derived from an EMBL/GenBank/DDBJ whole genome shotgun (WGS) entry which is preliminary data.</text>
</comment>
<dbReference type="PANTHER" id="PTHR14239:SF10">
    <property type="entry name" value="REDUCTASE"/>
    <property type="match status" value="1"/>
</dbReference>
<evidence type="ECO:0000259" key="2">
    <source>
        <dbReference type="Pfam" id="PF03807"/>
    </source>
</evidence>
<dbReference type="PANTHER" id="PTHR14239">
    <property type="entry name" value="DUDULIN-RELATED"/>
    <property type="match status" value="1"/>
</dbReference>
<proteinExistence type="predicted"/>
<keyword evidence="4" id="KW-1185">Reference proteome</keyword>
<evidence type="ECO:0000256" key="1">
    <source>
        <dbReference type="ARBA" id="ARBA00023002"/>
    </source>
</evidence>
<dbReference type="InterPro" id="IPR036291">
    <property type="entry name" value="NAD(P)-bd_dom_sf"/>
</dbReference>
<evidence type="ECO:0000313" key="3">
    <source>
        <dbReference type="EMBL" id="MDT0464844.1"/>
    </source>
</evidence>
<dbReference type="SUPFAM" id="SSF51735">
    <property type="entry name" value="NAD(P)-binding Rossmann-fold domains"/>
    <property type="match status" value="1"/>
</dbReference>
<organism evidence="3 4">
    <name type="scientific">Streptomyces gibsoniae</name>
    <dbReference type="NCBI Taxonomy" id="3075529"/>
    <lineage>
        <taxon>Bacteria</taxon>
        <taxon>Bacillati</taxon>
        <taxon>Actinomycetota</taxon>
        <taxon>Actinomycetes</taxon>
        <taxon>Kitasatosporales</taxon>
        <taxon>Streptomycetaceae</taxon>
        <taxon>Streptomyces</taxon>
    </lineage>
</organism>
<dbReference type="Pfam" id="PF03807">
    <property type="entry name" value="F420_oxidored"/>
    <property type="match status" value="1"/>
</dbReference>
<evidence type="ECO:0000313" key="4">
    <source>
        <dbReference type="Proteomes" id="UP001183809"/>
    </source>
</evidence>
<keyword evidence="1" id="KW-0560">Oxidoreductase</keyword>
<dbReference type="InterPro" id="IPR051267">
    <property type="entry name" value="STEAP_metalloreductase"/>
</dbReference>
<protein>
    <submittedName>
        <fullName evidence="3">NAD(P)-binding domain-containing protein</fullName>
    </submittedName>
</protein>
<dbReference type="RefSeq" id="WP_311696275.1">
    <property type="nucleotide sequence ID" value="NZ_JAVREY010000018.1"/>
</dbReference>
<dbReference type="Gene3D" id="3.40.50.720">
    <property type="entry name" value="NAD(P)-binding Rossmann-like Domain"/>
    <property type="match status" value="1"/>
</dbReference>
<feature type="domain" description="Pyrroline-5-carboxylate reductase catalytic N-terminal" evidence="2">
    <location>
        <begin position="18"/>
        <end position="109"/>
    </location>
</feature>
<sequence>MDAVQGHRPPGRARRVMKIGIIGAGNIGGNLTRRLTALGHEVSVANSRGPHTLTALAEETGAQPVPVEEAARGAEVVVVTVPLKAVPDLPSGLLDGAAEGVAVIDTGNYYPRERDGRIAGIEDEGITESRWTERQIGHPVIKAFNGTYAQDILDRPRPAGDPDRMALPVAGDDEAAKRTVRALIDELGFDTVDAGGIDDSWRQQPATPVYGLRAGTDGVTKALAEASAERTPEFRG</sequence>
<dbReference type="InterPro" id="IPR028939">
    <property type="entry name" value="P5C_Rdtase_cat_N"/>
</dbReference>
<accession>A0ABU2TVA2</accession>